<dbReference type="Pfam" id="PF22780">
    <property type="entry name" value="HI0933_like_1st"/>
    <property type="match status" value="1"/>
</dbReference>
<evidence type="ECO:0000313" key="6">
    <source>
        <dbReference type="EMBL" id="SMO51629.1"/>
    </source>
</evidence>
<dbReference type="PANTHER" id="PTHR42887">
    <property type="entry name" value="OS12G0638800 PROTEIN"/>
    <property type="match status" value="1"/>
</dbReference>
<dbReference type="Gene3D" id="3.50.50.60">
    <property type="entry name" value="FAD/NAD(P)-binding domain"/>
    <property type="match status" value="1"/>
</dbReference>
<name>A0A521BWT2_9BACT</name>
<dbReference type="InterPro" id="IPR057661">
    <property type="entry name" value="RsdA/BaiN/AoA(So)_Rossmann"/>
</dbReference>
<dbReference type="Pfam" id="PF03486">
    <property type="entry name" value="HI0933_like"/>
    <property type="match status" value="1"/>
</dbReference>
<evidence type="ECO:0000313" key="7">
    <source>
        <dbReference type="Proteomes" id="UP000317557"/>
    </source>
</evidence>
<dbReference type="SUPFAM" id="SSF51905">
    <property type="entry name" value="FAD/NAD(P)-binding domain"/>
    <property type="match status" value="1"/>
</dbReference>
<dbReference type="Proteomes" id="UP000317557">
    <property type="component" value="Unassembled WGS sequence"/>
</dbReference>
<evidence type="ECO:0000259" key="5">
    <source>
        <dbReference type="Pfam" id="PF22780"/>
    </source>
</evidence>
<feature type="domain" description="RsdA/BaiN/AoA(So)-like insert" evidence="5">
    <location>
        <begin position="186"/>
        <end position="347"/>
    </location>
</feature>
<feature type="domain" description="RsdA/BaiN/AoA(So)-like Rossmann fold-like" evidence="4">
    <location>
        <begin position="2"/>
        <end position="400"/>
    </location>
</feature>
<dbReference type="InterPro" id="IPR004792">
    <property type="entry name" value="BaiN-like"/>
</dbReference>
<evidence type="ECO:0000259" key="4">
    <source>
        <dbReference type="Pfam" id="PF03486"/>
    </source>
</evidence>
<dbReference type="PRINTS" id="PR00411">
    <property type="entry name" value="PNDRDTASEI"/>
</dbReference>
<comment type="cofactor">
    <cofactor evidence="1">
        <name>FAD</name>
        <dbReference type="ChEBI" id="CHEBI:57692"/>
    </cofactor>
</comment>
<reference evidence="6 7" key="1">
    <citation type="submission" date="2017-05" db="EMBL/GenBank/DDBJ databases">
        <authorList>
            <person name="Varghese N."/>
            <person name="Submissions S."/>
        </authorList>
    </citation>
    <scope>NUCLEOTIDE SEQUENCE [LARGE SCALE GENOMIC DNA]</scope>
    <source>
        <strain evidence="6 7">DSM 21985</strain>
    </source>
</reference>
<evidence type="ECO:0000256" key="3">
    <source>
        <dbReference type="ARBA" id="ARBA00022827"/>
    </source>
</evidence>
<gene>
    <name evidence="6" type="ORF">SAMN06265219_103174</name>
</gene>
<keyword evidence="7" id="KW-1185">Reference proteome</keyword>
<dbReference type="Gene3D" id="1.10.8.260">
    <property type="entry name" value="HI0933 insert domain-like"/>
    <property type="match status" value="1"/>
</dbReference>
<protein>
    <recommendedName>
        <fullName evidence="8">Flavoprotein, HI0933 family</fullName>
    </recommendedName>
</protein>
<dbReference type="AlphaFoldDB" id="A0A521BWT2"/>
<dbReference type="InterPro" id="IPR023166">
    <property type="entry name" value="BaiN-like_dom_sf"/>
</dbReference>
<dbReference type="InterPro" id="IPR055178">
    <property type="entry name" value="RsdA/BaiN/AoA(So)-like_dom"/>
</dbReference>
<dbReference type="NCBIfam" id="TIGR00275">
    <property type="entry name" value="aminoacetone oxidase family FAD-binding enzyme"/>
    <property type="match status" value="1"/>
</dbReference>
<evidence type="ECO:0000256" key="2">
    <source>
        <dbReference type="ARBA" id="ARBA00022630"/>
    </source>
</evidence>
<dbReference type="InterPro" id="IPR036188">
    <property type="entry name" value="FAD/NAD-bd_sf"/>
</dbReference>
<dbReference type="SUPFAM" id="SSF160996">
    <property type="entry name" value="HI0933 insert domain-like"/>
    <property type="match status" value="1"/>
</dbReference>
<dbReference type="OrthoDB" id="9773233at2"/>
<organism evidence="6 7">
    <name type="scientific">Gracilimonas mengyeensis</name>
    <dbReference type="NCBI Taxonomy" id="1302730"/>
    <lineage>
        <taxon>Bacteria</taxon>
        <taxon>Pseudomonadati</taxon>
        <taxon>Balneolota</taxon>
        <taxon>Balneolia</taxon>
        <taxon>Balneolales</taxon>
        <taxon>Balneolaceae</taxon>
        <taxon>Gracilimonas</taxon>
    </lineage>
</organism>
<accession>A0A521BWT2</accession>
<evidence type="ECO:0000256" key="1">
    <source>
        <dbReference type="ARBA" id="ARBA00001974"/>
    </source>
</evidence>
<evidence type="ECO:0008006" key="8">
    <source>
        <dbReference type="Google" id="ProtNLM"/>
    </source>
</evidence>
<dbReference type="PANTHER" id="PTHR42887:SF2">
    <property type="entry name" value="OS12G0638800 PROTEIN"/>
    <property type="match status" value="1"/>
</dbReference>
<dbReference type="Gene3D" id="2.40.30.10">
    <property type="entry name" value="Translation factors"/>
    <property type="match status" value="1"/>
</dbReference>
<dbReference type="EMBL" id="FXTP01000003">
    <property type="protein sequence ID" value="SMO51629.1"/>
    <property type="molecule type" value="Genomic_DNA"/>
</dbReference>
<proteinExistence type="predicted"/>
<dbReference type="RefSeq" id="WP_142453591.1">
    <property type="nucleotide sequence ID" value="NZ_FXTP01000003.1"/>
</dbReference>
<keyword evidence="2" id="KW-0285">Flavoprotein</keyword>
<sequence length="402" mass="44415">MQVAVIGGGAAGFFSAISAKKHHPDAKVTIYEKSKKLLSKVRISGGGRCNVTHHCFDVRELVKFYPRGERPLKKAFGQFSPTDTVQWFQSRGVELKTEDDGRIFPVTDDSETIINCLMQETRKLGIGIKTGVNVQALRPVDSGIELDLRKGGRIVADKVVVATGGSPRASGLDWLRELGHEIKEPVPSLFTFNMPNESIKDMMGVAAEPVAAKIMGSNLKSTGPLLITHWGMSGPAILKLSAFGARELHEKDYNFQALINWTGDRPEQEIRQIFKDVVAESGLKKIRNVNPFGLPGRLWEFLIGKLELGDNMIWQNMGKKNINRLVHLITNDTYQVEGKTTFKEEFVTCGGISLRDVDMKTMESRKTPGLYFAGEVLDIDGVTGGFNFQAAWTTGYIAGKLE</sequence>
<dbReference type="PRINTS" id="PR00368">
    <property type="entry name" value="FADPNR"/>
</dbReference>
<keyword evidence="3" id="KW-0274">FAD</keyword>